<dbReference type="AlphaFoldDB" id="A0A482VNG0"/>
<accession>A0A482VNG0</accession>
<dbReference type="PANTHER" id="PTHR33327:SF3">
    <property type="entry name" value="RNA-DIRECTED DNA POLYMERASE"/>
    <property type="match status" value="1"/>
</dbReference>
<evidence type="ECO:0000313" key="1">
    <source>
        <dbReference type="EMBL" id="RZC34254.1"/>
    </source>
</evidence>
<dbReference type="Proteomes" id="UP000292052">
    <property type="component" value="Unassembled WGS sequence"/>
</dbReference>
<dbReference type="STRING" id="1661398.A0A482VNG0"/>
<keyword evidence="2" id="KW-1185">Reference proteome</keyword>
<feature type="non-terminal residue" evidence="1">
    <location>
        <position position="1"/>
    </location>
</feature>
<sequence>TLKRELISRLSTSQERKTKRLLEQEEIGDRTPLTPSQFLRHLKDLAGPTVPETLIRTLWTSRLPVQMQAILATQEKNKLDDVANLADKIQETQGPRVATMAANNNDDVMTSLLKQVEALTIQVVAL</sequence>
<organism evidence="1 2">
    <name type="scientific">Asbolus verrucosus</name>
    <name type="common">Desert ironclad beetle</name>
    <dbReference type="NCBI Taxonomy" id="1661398"/>
    <lineage>
        <taxon>Eukaryota</taxon>
        <taxon>Metazoa</taxon>
        <taxon>Ecdysozoa</taxon>
        <taxon>Arthropoda</taxon>
        <taxon>Hexapoda</taxon>
        <taxon>Insecta</taxon>
        <taxon>Pterygota</taxon>
        <taxon>Neoptera</taxon>
        <taxon>Endopterygota</taxon>
        <taxon>Coleoptera</taxon>
        <taxon>Polyphaga</taxon>
        <taxon>Cucujiformia</taxon>
        <taxon>Tenebrionidae</taxon>
        <taxon>Pimeliinae</taxon>
        <taxon>Asbolus</taxon>
    </lineage>
</organism>
<dbReference type="OrthoDB" id="6433758at2759"/>
<protein>
    <submittedName>
        <fullName evidence="1">Uncharacterized protein</fullName>
    </submittedName>
</protein>
<dbReference type="EMBL" id="QDEB01081580">
    <property type="protein sequence ID" value="RZC34254.1"/>
    <property type="molecule type" value="Genomic_DNA"/>
</dbReference>
<name>A0A482VNG0_ASBVE</name>
<proteinExistence type="predicted"/>
<evidence type="ECO:0000313" key="2">
    <source>
        <dbReference type="Proteomes" id="UP000292052"/>
    </source>
</evidence>
<reference evidence="1 2" key="1">
    <citation type="submission" date="2017-03" db="EMBL/GenBank/DDBJ databases">
        <title>Genome of the blue death feigning beetle - Asbolus verrucosus.</title>
        <authorList>
            <person name="Rider S.D."/>
        </authorList>
    </citation>
    <scope>NUCLEOTIDE SEQUENCE [LARGE SCALE GENOMIC DNA]</scope>
    <source>
        <strain evidence="1">Butters</strain>
        <tissue evidence="1">Head and leg muscle</tissue>
    </source>
</reference>
<gene>
    <name evidence="1" type="ORF">BDFB_014899</name>
</gene>
<dbReference type="PANTHER" id="PTHR33327">
    <property type="entry name" value="ENDONUCLEASE"/>
    <property type="match status" value="1"/>
</dbReference>
<comment type="caution">
    <text evidence="1">The sequence shown here is derived from an EMBL/GenBank/DDBJ whole genome shotgun (WGS) entry which is preliminary data.</text>
</comment>